<dbReference type="Proteomes" id="UP000887566">
    <property type="component" value="Unplaced"/>
</dbReference>
<name>A0A914WMU0_9BILA</name>
<protein>
    <submittedName>
        <fullName evidence="3">Uncharacterized protein</fullName>
    </submittedName>
</protein>
<dbReference type="PANTHER" id="PTHR36522">
    <property type="entry name" value="AT HOOK-CONTAINING PROTEIN ATTF-4"/>
    <property type="match status" value="1"/>
</dbReference>
<evidence type="ECO:0000256" key="1">
    <source>
        <dbReference type="SAM" id="MobiDB-lite"/>
    </source>
</evidence>
<feature type="region of interest" description="Disordered" evidence="1">
    <location>
        <begin position="1"/>
        <end position="74"/>
    </location>
</feature>
<sequence length="197" mass="21642">MVPPTEASPGTVSDDHDSFNDDWKQDEMAIDADHSNADNSARDSFKSSADSFYAGSDGGGGGGGSPAFLRGRGRGRPKLIGDELDADLVDFMVRVKQEDPRRHISATRALERARDYIREKAPGLLEEDGGVIKLRLTWAMKLMARVAERERELFPSLHPASMPMLFPKRDVYNDLTDTVENVVASQVVLAANGQLMH</sequence>
<dbReference type="InterPro" id="IPR038839">
    <property type="entry name" value="Attf-4-like"/>
</dbReference>
<evidence type="ECO:0000313" key="2">
    <source>
        <dbReference type="Proteomes" id="UP000887566"/>
    </source>
</evidence>
<accession>A0A914WMU0</accession>
<proteinExistence type="predicted"/>
<evidence type="ECO:0000313" key="3">
    <source>
        <dbReference type="WBParaSite" id="PSAMB.scaffold4623size14054.g24753.t1"/>
    </source>
</evidence>
<organism evidence="2 3">
    <name type="scientific">Plectus sambesii</name>
    <dbReference type="NCBI Taxonomy" id="2011161"/>
    <lineage>
        <taxon>Eukaryota</taxon>
        <taxon>Metazoa</taxon>
        <taxon>Ecdysozoa</taxon>
        <taxon>Nematoda</taxon>
        <taxon>Chromadorea</taxon>
        <taxon>Plectida</taxon>
        <taxon>Plectina</taxon>
        <taxon>Plectoidea</taxon>
        <taxon>Plectidae</taxon>
        <taxon>Plectus</taxon>
    </lineage>
</organism>
<dbReference type="PANTHER" id="PTHR36522:SF1">
    <property type="entry name" value="AT HOOK-CONTAINING PROTEIN ATTF-4"/>
    <property type="match status" value="1"/>
</dbReference>
<feature type="compositionally biased region" description="Gly residues" evidence="1">
    <location>
        <begin position="56"/>
        <end position="65"/>
    </location>
</feature>
<feature type="compositionally biased region" description="Basic and acidic residues" evidence="1">
    <location>
        <begin position="13"/>
        <end position="45"/>
    </location>
</feature>
<dbReference type="WBParaSite" id="PSAMB.scaffold4623size14054.g24753.t1">
    <property type="protein sequence ID" value="PSAMB.scaffold4623size14054.g24753.t1"/>
    <property type="gene ID" value="PSAMB.scaffold4623size14054.g24753"/>
</dbReference>
<keyword evidence="2" id="KW-1185">Reference proteome</keyword>
<reference evidence="3" key="1">
    <citation type="submission" date="2022-11" db="UniProtKB">
        <authorList>
            <consortium name="WormBaseParasite"/>
        </authorList>
    </citation>
    <scope>IDENTIFICATION</scope>
</reference>
<dbReference type="AlphaFoldDB" id="A0A914WMU0"/>